<proteinExistence type="inferred from homology"/>
<reference evidence="3 4" key="1">
    <citation type="submission" date="2017-07" db="EMBL/GenBank/DDBJ databases">
        <title>Recovery of genomes from metagenomes via a dereplication, aggregation, and scoring strategy.</title>
        <authorList>
            <person name="Sieber C.M."/>
            <person name="Probst A.J."/>
            <person name="Sharrar A."/>
            <person name="Thomas B.C."/>
            <person name="Hess M."/>
            <person name="Tringe S.G."/>
            <person name="Banfield J.F."/>
        </authorList>
    </citation>
    <scope>NUCLEOTIDE SEQUENCE [LARGE SCALE GENOMIC DNA]</scope>
    <source>
        <strain evidence="3">JGI_Cruoil_03_44_89</strain>
    </source>
</reference>
<evidence type="ECO:0000313" key="3">
    <source>
        <dbReference type="EMBL" id="OYD17218.1"/>
    </source>
</evidence>
<dbReference type="Gene3D" id="3.90.25.10">
    <property type="entry name" value="UDP-galactose 4-epimerase, domain 1"/>
    <property type="match status" value="1"/>
</dbReference>
<accession>A0A235BXZ5</accession>
<comment type="similarity">
    <text evidence="1">Belongs to the NAD(P)-dependent epimerase/dehydratase family.</text>
</comment>
<dbReference type="EMBL" id="NOZQ01000028">
    <property type="protein sequence ID" value="OYD17218.1"/>
    <property type="molecule type" value="Genomic_DNA"/>
</dbReference>
<dbReference type="Proteomes" id="UP000215215">
    <property type="component" value="Unassembled WGS sequence"/>
</dbReference>
<feature type="domain" description="NAD-dependent epimerase/dehydratase" evidence="2">
    <location>
        <begin position="4"/>
        <end position="233"/>
    </location>
</feature>
<evidence type="ECO:0000256" key="1">
    <source>
        <dbReference type="ARBA" id="ARBA00007637"/>
    </source>
</evidence>
<dbReference type="InterPro" id="IPR001509">
    <property type="entry name" value="Epimerase_deHydtase"/>
</dbReference>
<comment type="caution">
    <text evidence="3">The sequence shown here is derived from an EMBL/GenBank/DDBJ whole genome shotgun (WGS) entry which is preliminary data.</text>
</comment>
<dbReference type="InterPro" id="IPR036291">
    <property type="entry name" value="NAD(P)-bd_dom_sf"/>
</dbReference>
<dbReference type="AlphaFoldDB" id="A0A235BXZ5"/>
<organism evidence="3 4">
    <name type="scientific">candidate division WOR-3 bacterium JGI_Cruoil_03_44_89</name>
    <dbReference type="NCBI Taxonomy" id="1973748"/>
    <lineage>
        <taxon>Bacteria</taxon>
        <taxon>Bacteria division WOR-3</taxon>
    </lineage>
</organism>
<evidence type="ECO:0000313" key="4">
    <source>
        <dbReference type="Proteomes" id="UP000215215"/>
    </source>
</evidence>
<sequence>MQNVLVTGGAGFIGSHLVDALVEREYKVFIIDDLSTGKEENVNSRAFLYKLSVQDDGVGGIFKKVKFSHVFHLAAQADVRKSCGDPSYDAKSNIMGALNILSLCRSYGVKKFIFSSSGGVIYGDVKKPAREEEPPSPVSPYGISKLAGELYVKFFRAYFPYTILRYSNVYGERQDPFGEAGVVSIFGNNMLDGKPCTLYGYGKPVRDYVYVEDVVRANMLSLQRGDNETMNIGTGKPTSVQQLYSMLKEIVGDNIPPVHKPLRDGEINSNYLCPDKAKDVLGWQPSVPMKGGLSRVVKWLKTV</sequence>
<dbReference type="Gene3D" id="3.40.50.720">
    <property type="entry name" value="NAD(P)-binding Rossmann-like Domain"/>
    <property type="match status" value="1"/>
</dbReference>
<evidence type="ECO:0000259" key="2">
    <source>
        <dbReference type="Pfam" id="PF01370"/>
    </source>
</evidence>
<dbReference type="SUPFAM" id="SSF51735">
    <property type="entry name" value="NAD(P)-binding Rossmann-fold domains"/>
    <property type="match status" value="1"/>
</dbReference>
<name>A0A235BXZ5_UNCW3</name>
<dbReference type="PANTHER" id="PTHR43000">
    <property type="entry name" value="DTDP-D-GLUCOSE 4,6-DEHYDRATASE-RELATED"/>
    <property type="match status" value="1"/>
</dbReference>
<protein>
    <submittedName>
        <fullName evidence="3">UDP-glucose 4-epimerase</fullName>
    </submittedName>
</protein>
<gene>
    <name evidence="3" type="ORF">CH333_01615</name>
</gene>
<dbReference type="Pfam" id="PF01370">
    <property type="entry name" value="Epimerase"/>
    <property type="match status" value="1"/>
</dbReference>